<dbReference type="AlphaFoldDB" id="A0A179VE90"/>
<dbReference type="Pfam" id="PF06013">
    <property type="entry name" value="WXG100"/>
    <property type="match status" value="1"/>
</dbReference>
<sequence>MADGTLKVSPELLQRGARALQEQQRTMSEALDGINTRYEQLRDVWTGPTATGTTEQWESLRKTLSTHVSQLEEHAKNLVQTAETHAAQEDTSKENITATAEQLA</sequence>
<evidence type="ECO:0000313" key="2">
    <source>
        <dbReference type="EMBL" id="OAT70054.1"/>
    </source>
</evidence>
<organism evidence="2 3">
    <name type="scientific">Mycobacteroides immunogenum</name>
    <dbReference type="NCBI Taxonomy" id="83262"/>
    <lineage>
        <taxon>Bacteria</taxon>
        <taxon>Bacillati</taxon>
        <taxon>Actinomycetota</taxon>
        <taxon>Actinomycetes</taxon>
        <taxon>Mycobacteriales</taxon>
        <taxon>Mycobacteriaceae</taxon>
        <taxon>Mycobacteroides</taxon>
    </lineage>
</organism>
<evidence type="ECO:0008006" key="4">
    <source>
        <dbReference type="Google" id="ProtNLM"/>
    </source>
</evidence>
<accession>A0A179VE90</accession>
<dbReference type="RefSeq" id="WP_064627194.1">
    <property type="nucleotide sequence ID" value="NZ_LQYE01000001.1"/>
</dbReference>
<dbReference type="InterPro" id="IPR010310">
    <property type="entry name" value="T7SS_ESAT-6-like"/>
</dbReference>
<proteinExistence type="predicted"/>
<dbReference type="SUPFAM" id="SSF140453">
    <property type="entry name" value="EsxAB dimer-like"/>
    <property type="match status" value="1"/>
</dbReference>
<name>A0A179VE90_9MYCO</name>
<feature type="region of interest" description="Disordered" evidence="1">
    <location>
        <begin position="82"/>
        <end position="104"/>
    </location>
</feature>
<comment type="caution">
    <text evidence="2">The sequence shown here is derived from an EMBL/GenBank/DDBJ whole genome shotgun (WGS) entry which is preliminary data.</text>
</comment>
<dbReference type="Proteomes" id="UP000186919">
    <property type="component" value="Unassembled WGS sequence"/>
</dbReference>
<evidence type="ECO:0000256" key="1">
    <source>
        <dbReference type="SAM" id="MobiDB-lite"/>
    </source>
</evidence>
<dbReference type="Gene3D" id="1.10.287.1060">
    <property type="entry name" value="ESAT-6-like"/>
    <property type="match status" value="1"/>
</dbReference>
<evidence type="ECO:0000313" key="3">
    <source>
        <dbReference type="Proteomes" id="UP000186919"/>
    </source>
</evidence>
<dbReference type="InterPro" id="IPR036689">
    <property type="entry name" value="ESAT-6-like_sf"/>
</dbReference>
<reference evidence="2 3" key="1">
    <citation type="submission" date="2016-01" db="EMBL/GenBank/DDBJ databases">
        <title>Mycobacterium immunogenum strain CD11_6 genome sequencing and assembly.</title>
        <authorList>
            <person name="Kaur G."/>
            <person name="Nair G.R."/>
            <person name="Mayilraj S."/>
        </authorList>
    </citation>
    <scope>NUCLEOTIDE SEQUENCE [LARGE SCALE GENOMIC DNA]</scope>
    <source>
        <strain evidence="2 3">CD11-6</strain>
    </source>
</reference>
<dbReference type="EMBL" id="LQYE01000001">
    <property type="protein sequence ID" value="OAT70054.1"/>
    <property type="molecule type" value="Genomic_DNA"/>
</dbReference>
<feature type="compositionally biased region" description="Polar residues" evidence="1">
    <location>
        <begin position="94"/>
        <end position="104"/>
    </location>
</feature>
<protein>
    <recommendedName>
        <fullName evidence="4">ESAT-6-like protein</fullName>
    </recommendedName>
</protein>
<gene>
    <name evidence="2" type="ORF">AWB85_01245</name>
</gene>